<dbReference type="AlphaFoldDB" id="A0A409YFU4"/>
<evidence type="ECO:0000313" key="3">
    <source>
        <dbReference type="Proteomes" id="UP000284706"/>
    </source>
</evidence>
<comment type="caution">
    <text evidence="2">The sequence shown here is derived from an EMBL/GenBank/DDBJ whole genome shotgun (WGS) entry which is preliminary data.</text>
</comment>
<organism evidence="2 3">
    <name type="scientific">Gymnopilus dilepis</name>
    <dbReference type="NCBI Taxonomy" id="231916"/>
    <lineage>
        <taxon>Eukaryota</taxon>
        <taxon>Fungi</taxon>
        <taxon>Dikarya</taxon>
        <taxon>Basidiomycota</taxon>
        <taxon>Agaricomycotina</taxon>
        <taxon>Agaricomycetes</taxon>
        <taxon>Agaricomycetidae</taxon>
        <taxon>Agaricales</taxon>
        <taxon>Agaricineae</taxon>
        <taxon>Hymenogastraceae</taxon>
        <taxon>Gymnopilus</taxon>
    </lineage>
</organism>
<dbReference type="Proteomes" id="UP000284706">
    <property type="component" value="Unassembled WGS sequence"/>
</dbReference>
<gene>
    <name evidence="2" type="ORF">CVT26_008419</name>
</gene>
<accession>A0A409YFU4</accession>
<reference evidence="2 3" key="1">
    <citation type="journal article" date="2018" name="Evol. Lett.">
        <title>Horizontal gene cluster transfer increased hallucinogenic mushroom diversity.</title>
        <authorList>
            <person name="Reynolds H.T."/>
            <person name="Vijayakumar V."/>
            <person name="Gluck-Thaler E."/>
            <person name="Korotkin H.B."/>
            <person name="Matheny P.B."/>
            <person name="Slot J.C."/>
        </authorList>
    </citation>
    <scope>NUCLEOTIDE SEQUENCE [LARGE SCALE GENOMIC DNA]</scope>
    <source>
        <strain evidence="2 3">SRW20</strain>
    </source>
</reference>
<protein>
    <submittedName>
        <fullName evidence="2">Uncharacterized protein</fullName>
    </submittedName>
</protein>
<dbReference type="InParanoid" id="A0A409YFU4"/>
<feature type="region of interest" description="Disordered" evidence="1">
    <location>
        <begin position="1"/>
        <end position="30"/>
    </location>
</feature>
<keyword evidence="3" id="KW-1185">Reference proteome</keyword>
<name>A0A409YFU4_9AGAR</name>
<evidence type="ECO:0000313" key="2">
    <source>
        <dbReference type="EMBL" id="PPR01883.1"/>
    </source>
</evidence>
<feature type="region of interest" description="Disordered" evidence="1">
    <location>
        <begin position="50"/>
        <end position="119"/>
    </location>
</feature>
<feature type="non-terminal residue" evidence="2">
    <location>
        <position position="119"/>
    </location>
</feature>
<evidence type="ECO:0000256" key="1">
    <source>
        <dbReference type="SAM" id="MobiDB-lite"/>
    </source>
</evidence>
<dbReference type="EMBL" id="NHYE01000894">
    <property type="protein sequence ID" value="PPR01883.1"/>
    <property type="molecule type" value="Genomic_DNA"/>
</dbReference>
<proteinExistence type="predicted"/>
<sequence>MTPSPSAPPQTTTPGSRNRGKRVGGVSARGVAWVGTQWESRKALEQCWGRKDQLSGLQRGRTRPQPQDFEEGRPQPKVSRSRGRQCGGVWDGLRDMRSKGPSTRIQAAQGLKAAGGHVV</sequence>